<feature type="transmembrane region" description="Helical" evidence="4">
    <location>
        <begin position="153"/>
        <end position="186"/>
    </location>
</feature>
<sequence length="560" mass="63024">MLLLLLVVLGVYYPALFGAINSIDDVHILKTFGINGTLSLADIFRPGRGYYYRPLVDLSYYLDYRFWDQDKVIMHLENILIHGANVSLVFLIATRFMGKSLFPFLGGLLFAVHPVNSEAVCWIAGRTDPLSATFLLMATFFLFHAVETGQGRYIIVSLPLIILATLAKETAFLFLPVPLIVSLWLIRKNETEKKSEMILVSSACAALIFLPLIYIFFRTGTHADSIAAILKGNSRTPLDTILFSLSIFGFYAKKILFPFPLNFAITSVSSLYAIVGVSVVLLLFCVPRRAPSFILLVTSLMFILPAVAVAVYHVSWTVAAERYLYIPSAFFTLSMTGYLHDVTENAGKRFWPIAVTLSCCILSALFVFQRSLLWQSNLELYRDTVNKSPDFAMIRNEFAVALLQEGRLAEGAEQLKRAKKQTTSDEIRKIIEMNELLVMIHGKSLEETRAIIRANLGVDKVKGSTELLSMLRNYDYLLLDATTEARKQELITELIEITDILYSRTKDPLLLYNNGQLYLKMGDEKQAFDNFSLSYKTAPDGAHFKAAARRLAEKLGKQDR</sequence>
<feature type="transmembrane region" description="Helical" evidence="4">
    <location>
        <begin position="129"/>
        <end position="146"/>
    </location>
</feature>
<dbReference type="GO" id="GO:0016757">
    <property type="term" value="F:glycosyltransferase activity"/>
    <property type="evidence" value="ECO:0007669"/>
    <property type="project" value="UniProtKB-KW"/>
</dbReference>
<keyword evidence="2 3" id="KW-0802">TPR repeat</keyword>
<comment type="caution">
    <text evidence="6">The sequence shown here is derived from an EMBL/GenBank/DDBJ whole genome shotgun (WGS) entry which is preliminary data.</text>
</comment>
<gene>
    <name evidence="6" type="ORF">KI810_08100</name>
</gene>
<dbReference type="EC" id="2.4.-.-" evidence="6"/>
<feature type="transmembrane region" description="Helical" evidence="4">
    <location>
        <begin position="238"/>
        <end position="257"/>
    </location>
</feature>
<evidence type="ECO:0000256" key="1">
    <source>
        <dbReference type="ARBA" id="ARBA00022737"/>
    </source>
</evidence>
<feature type="domain" description="Glycosyltransferase RgtA/B/C/D-like" evidence="5">
    <location>
        <begin position="77"/>
        <end position="214"/>
    </location>
</feature>
<dbReference type="InterPro" id="IPR038731">
    <property type="entry name" value="RgtA/B/C-like"/>
</dbReference>
<evidence type="ECO:0000256" key="4">
    <source>
        <dbReference type="SAM" id="Phobius"/>
    </source>
</evidence>
<dbReference type="InterPro" id="IPR019734">
    <property type="entry name" value="TPR_rpt"/>
</dbReference>
<feature type="transmembrane region" description="Helical" evidence="4">
    <location>
        <begin position="198"/>
        <end position="217"/>
    </location>
</feature>
<keyword evidence="6" id="KW-0328">Glycosyltransferase</keyword>
<dbReference type="InterPro" id="IPR052346">
    <property type="entry name" value="O-mannosyl-transferase_TMTC"/>
</dbReference>
<dbReference type="PANTHER" id="PTHR44227:SF3">
    <property type="entry name" value="PROTEIN O-MANNOSYL-TRANSFERASE TMTC4"/>
    <property type="match status" value="1"/>
</dbReference>
<accession>A0ABS5SCW2</accession>
<evidence type="ECO:0000259" key="5">
    <source>
        <dbReference type="Pfam" id="PF13231"/>
    </source>
</evidence>
<name>A0ABS5SCW2_9BACT</name>
<dbReference type="PANTHER" id="PTHR44227">
    <property type="match status" value="1"/>
</dbReference>
<feature type="transmembrane region" description="Helical" evidence="4">
    <location>
        <begin position="72"/>
        <end position="93"/>
    </location>
</feature>
<keyword evidence="4" id="KW-1133">Transmembrane helix</keyword>
<dbReference type="SUPFAM" id="SSF48452">
    <property type="entry name" value="TPR-like"/>
    <property type="match status" value="1"/>
</dbReference>
<dbReference type="EMBL" id="JAHCVK010000002">
    <property type="protein sequence ID" value="MBT0653015.1"/>
    <property type="molecule type" value="Genomic_DNA"/>
</dbReference>
<keyword evidence="4" id="KW-0812">Transmembrane</keyword>
<dbReference type="RefSeq" id="WP_214175000.1">
    <property type="nucleotide sequence ID" value="NZ_JAHCVK010000002.1"/>
</dbReference>
<proteinExistence type="predicted"/>
<protein>
    <submittedName>
        <fullName evidence="6">Glycosyltransferase family 39 protein</fullName>
        <ecNumber evidence="6">2.4.-.-</ecNumber>
    </submittedName>
</protein>
<keyword evidence="6" id="KW-0808">Transferase</keyword>
<feature type="transmembrane region" description="Helical" evidence="4">
    <location>
        <begin position="100"/>
        <end position="117"/>
    </location>
</feature>
<dbReference type="Gene3D" id="1.25.40.10">
    <property type="entry name" value="Tetratricopeptide repeat domain"/>
    <property type="match status" value="1"/>
</dbReference>
<evidence type="ECO:0000313" key="6">
    <source>
        <dbReference type="EMBL" id="MBT0653015.1"/>
    </source>
</evidence>
<evidence type="ECO:0000256" key="2">
    <source>
        <dbReference type="ARBA" id="ARBA00022803"/>
    </source>
</evidence>
<dbReference type="Pfam" id="PF13231">
    <property type="entry name" value="PMT_2"/>
    <property type="match status" value="1"/>
</dbReference>
<feature type="transmembrane region" description="Helical" evidence="4">
    <location>
        <begin position="263"/>
        <end position="286"/>
    </location>
</feature>
<dbReference type="Proteomes" id="UP000756860">
    <property type="component" value="Unassembled WGS sequence"/>
</dbReference>
<reference evidence="6 7" key="1">
    <citation type="submission" date="2021-05" db="EMBL/GenBank/DDBJ databases">
        <title>The draft genome of Geobacter luticola JCM 17780.</title>
        <authorList>
            <person name="Xu Z."/>
            <person name="Masuda Y."/>
            <person name="Itoh H."/>
            <person name="Senoo K."/>
        </authorList>
    </citation>
    <scope>NUCLEOTIDE SEQUENCE [LARGE SCALE GENOMIC DNA]</scope>
    <source>
        <strain evidence="6 7">JCM 17780</strain>
    </source>
</reference>
<feature type="repeat" description="TPR" evidence="3">
    <location>
        <begin position="508"/>
        <end position="541"/>
    </location>
</feature>
<keyword evidence="7" id="KW-1185">Reference proteome</keyword>
<evidence type="ECO:0000313" key="7">
    <source>
        <dbReference type="Proteomes" id="UP000756860"/>
    </source>
</evidence>
<keyword evidence="1" id="KW-0677">Repeat</keyword>
<feature type="transmembrane region" description="Helical" evidence="4">
    <location>
        <begin position="293"/>
        <end position="316"/>
    </location>
</feature>
<keyword evidence="4" id="KW-0472">Membrane</keyword>
<dbReference type="PROSITE" id="PS50005">
    <property type="entry name" value="TPR"/>
    <property type="match status" value="1"/>
</dbReference>
<evidence type="ECO:0000256" key="3">
    <source>
        <dbReference type="PROSITE-ProRule" id="PRU00339"/>
    </source>
</evidence>
<organism evidence="6 7">
    <name type="scientific">Geomobilimonas luticola</name>
    <dbReference type="NCBI Taxonomy" id="1114878"/>
    <lineage>
        <taxon>Bacteria</taxon>
        <taxon>Pseudomonadati</taxon>
        <taxon>Thermodesulfobacteriota</taxon>
        <taxon>Desulfuromonadia</taxon>
        <taxon>Geobacterales</taxon>
        <taxon>Geobacteraceae</taxon>
        <taxon>Geomobilimonas</taxon>
    </lineage>
</organism>
<feature type="transmembrane region" description="Helical" evidence="4">
    <location>
        <begin position="351"/>
        <end position="368"/>
    </location>
</feature>
<dbReference type="InterPro" id="IPR011990">
    <property type="entry name" value="TPR-like_helical_dom_sf"/>
</dbReference>